<sequence length="38" mass="4177">MAENGKLFNQSPLTVQKVENTDGTHSAVLNVKDQFNSN</sequence>
<proteinExistence type="predicted"/>
<dbReference type="AlphaFoldDB" id="A0A3B0P7W1"/>
<dbReference type="EMBL" id="LS991953">
    <property type="protein sequence ID" value="SYV92679.1"/>
    <property type="molecule type" value="Genomic_DNA"/>
</dbReference>
<organism evidence="1 2">
    <name type="scientific">Mycoplasmopsis synoviae</name>
    <name type="common">Mycoplasma synoviae</name>
    <dbReference type="NCBI Taxonomy" id="2109"/>
    <lineage>
        <taxon>Bacteria</taxon>
        <taxon>Bacillati</taxon>
        <taxon>Mycoplasmatota</taxon>
        <taxon>Mycoplasmoidales</taxon>
        <taxon>Metamycoplasmataceae</taxon>
        <taxon>Mycoplasmopsis</taxon>
    </lineage>
</organism>
<name>A0A3B0P7W1_MYCSY</name>
<protein>
    <submittedName>
        <fullName evidence="1">Uncharacterized protein</fullName>
    </submittedName>
</protein>
<accession>A0A3B0P7W1</accession>
<dbReference type="Proteomes" id="UP000259328">
    <property type="component" value="Chromosome"/>
</dbReference>
<gene>
    <name evidence="1" type="ORF">NCTC10124_00406</name>
</gene>
<evidence type="ECO:0000313" key="2">
    <source>
        <dbReference type="Proteomes" id="UP000259328"/>
    </source>
</evidence>
<reference evidence="2" key="1">
    <citation type="submission" date="2018-06" db="EMBL/GenBank/DDBJ databases">
        <authorList>
            <consortium name="Pathogen Informatics"/>
        </authorList>
    </citation>
    <scope>NUCLEOTIDE SEQUENCE [LARGE SCALE GENOMIC DNA]</scope>
    <source>
        <strain evidence="2">NCTC10124</strain>
    </source>
</reference>
<evidence type="ECO:0000313" key="1">
    <source>
        <dbReference type="EMBL" id="SYV92679.1"/>
    </source>
</evidence>